<comment type="caution">
    <text evidence="1">The sequence shown here is derived from an EMBL/GenBank/DDBJ whole genome shotgun (WGS) entry which is preliminary data.</text>
</comment>
<dbReference type="Gene3D" id="1.10.3230.30">
    <property type="entry name" value="Phage gp6-like head-tail connector protein"/>
    <property type="match status" value="1"/>
</dbReference>
<protein>
    <submittedName>
        <fullName evidence="1">Phage head-tail connector protein</fullName>
    </submittedName>
</protein>
<proteinExistence type="predicted"/>
<name>A0ABS5BMJ4_9BACT</name>
<sequence length="198" mass="22082">MHHYSLEIIEPGESISLVEALKAHIKSNNGTSEDSELQVFLDAAMSAFEHETDGRIVLSTTFKQYFPCWAKCLELARGKVTNVAAVSYFDENEDEFEIDGWYADFTSIPALVNFPDLAYFPDGVFPALSLTRPRPVCVEFTAGWVGVDYLPAEVRVAVLQLAAHYYANRESHTTDTLKELPMGFTRICNKYLTGLGGV</sequence>
<evidence type="ECO:0000313" key="1">
    <source>
        <dbReference type="EMBL" id="MBP3954917.1"/>
    </source>
</evidence>
<dbReference type="CDD" id="cd08054">
    <property type="entry name" value="gp6"/>
    <property type="match status" value="1"/>
</dbReference>
<dbReference type="NCBIfam" id="TIGR02215">
    <property type="entry name" value="phage_chp_gp8"/>
    <property type="match status" value="1"/>
</dbReference>
<accession>A0ABS5BMJ4</accession>
<dbReference type="InterPro" id="IPR011738">
    <property type="entry name" value="Phage_CHP"/>
</dbReference>
<dbReference type="EMBL" id="JAGKQQ010000001">
    <property type="protein sequence ID" value="MBP3954917.1"/>
    <property type="molecule type" value="Genomic_DNA"/>
</dbReference>
<dbReference type="NCBIfam" id="TIGR01560">
    <property type="entry name" value="put_DNA_pack"/>
    <property type="match status" value="1"/>
</dbReference>
<gene>
    <name evidence="1" type="ORF">J8F10_06435</name>
</gene>
<reference evidence="1 2" key="1">
    <citation type="submission" date="2021-04" db="EMBL/GenBank/DDBJ databases">
        <authorList>
            <person name="Ivanova A."/>
        </authorList>
    </citation>
    <scope>NUCLEOTIDE SEQUENCE [LARGE SCALE GENOMIC DNA]</scope>
    <source>
        <strain evidence="1 2">G18</strain>
    </source>
</reference>
<keyword evidence="2" id="KW-1185">Reference proteome</keyword>
<evidence type="ECO:0000313" key="2">
    <source>
        <dbReference type="Proteomes" id="UP000676565"/>
    </source>
</evidence>
<organism evidence="1 2">
    <name type="scientific">Gemmata palustris</name>
    <dbReference type="NCBI Taxonomy" id="2822762"/>
    <lineage>
        <taxon>Bacteria</taxon>
        <taxon>Pseudomonadati</taxon>
        <taxon>Planctomycetota</taxon>
        <taxon>Planctomycetia</taxon>
        <taxon>Gemmatales</taxon>
        <taxon>Gemmataceae</taxon>
        <taxon>Gemmata</taxon>
    </lineage>
</organism>
<dbReference type="Proteomes" id="UP000676565">
    <property type="component" value="Unassembled WGS sequence"/>
</dbReference>
<dbReference type="InterPro" id="IPR006450">
    <property type="entry name" value="Phage_HK97_gp6-like"/>
</dbReference>
<dbReference type="RefSeq" id="WP_210653025.1">
    <property type="nucleotide sequence ID" value="NZ_JAGKQQ010000001.1"/>
</dbReference>